<gene>
    <name evidence="1" type="ORF">Bfra_009876</name>
</gene>
<evidence type="ECO:0000313" key="2">
    <source>
        <dbReference type="Proteomes" id="UP000531561"/>
    </source>
</evidence>
<dbReference type="EMBL" id="JABFCT010000014">
    <property type="protein sequence ID" value="KAF5870488.1"/>
    <property type="molecule type" value="Genomic_DNA"/>
</dbReference>
<reference evidence="1 2" key="1">
    <citation type="journal article" date="2020" name="Phytopathology">
        <title>A high-quality genome resource of Botrytis fragariae, a new and rapidly spreading fungal pathogen causing strawberry gray mold in the U.S.A.</title>
        <authorList>
            <person name="Wu Y."/>
            <person name="Saski C.A."/>
            <person name="Schnabel G."/>
            <person name="Xiao S."/>
            <person name="Hu M."/>
        </authorList>
    </citation>
    <scope>NUCLEOTIDE SEQUENCE [LARGE SCALE GENOMIC DNA]</scope>
    <source>
        <strain evidence="1 2">BVB16</strain>
    </source>
</reference>
<dbReference type="Proteomes" id="UP000531561">
    <property type="component" value="Unassembled WGS sequence"/>
</dbReference>
<accession>A0A8H6AMH9</accession>
<name>A0A8H6AMH9_9HELO</name>
<comment type="caution">
    <text evidence="1">The sequence shown here is derived from an EMBL/GenBank/DDBJ whole genome shotgun (WGS) entry which is preliminary data.</text>
</comment>
<dbReference type="GeneID" id="59263904"/>
<dbReference type="AlphaFoldDB" id="A0A8H6AMH9"/>
<keyword evidence="2" id="KW-1185">Reference proteome</keyword>
<dbReference type="RefSeq" id="XP_037189435.1">
    <property type="nucleotide sequence ID" value="XM_037340212.1"/>
</dbReference>
<organism evidence="1 2">
    <name type="scientific">Botrytis fragariae</name>
    <dbReference type="NCBI Taxonomy" id="1964551"/>
    <lineage>
        <taxon>Eukaryota</taxon>
        <taxon>Fungi</taxon>
        <taxon>Dikarya</taxon>
        <taxon>Ascomycota</taxon>
        <taxon>Pezizomycotina</taxon>
        <taxon>Leotiomycetes</taxon>
        <taxon>Helotiales</taxon>
        <taxon>Sclerotiniaceae</taxon>
        <taxon>Botrytis</taxon>
    </lineage>
</organism>
<protein>
    <submittedName>
        <fullName evidence="1">Uncharacterized protein</fullName>
    </submittedName>
</protein>
<proteinExistence type="predicted"/>
<sequence>MATIDPIQCYHYLSPFLVHGQFLSVDIHTGSVAISVDAGRGGEIEGNSWIQHANLWGLFSIEYPEASECKIPSFNNSGVST</sequence>
<evidence type="ECO:0000313" key="1">
    <source>
        <dbReference type="EMBL" id="KAF5870488.1"/>
    </source>
</evidence>